<keyword evidence="1" id="KW-0812">Transmembrane</keyword>
<feature type="transmembrane region" description="Helical" evidence="1">
    <location>
        <begin position="269"/>
        <end position="287"/>
    </location>
</feature>
<dbReference type="KEGG" id="llx:NCDO2118_0198"/>
<feature type="transmembrane region" description="Helical" evidence="1">
    <location>
        <begin position="20"/>
        <end position="39"/>
    </location>
</feature>
<dbReference type="AlphaFoldDB" id="A0ABC8A3B9"/>
<evidence type="ECO:0000256" key="1">
    <source>
        <dbReference type="SAM" id="Phobius"/>
    </source>
</evidence>
<feature type="transmembrane region" description="Helical" evidence="1">
    <location>
        <begin position="316"/>
        <end position="341"/>
    </location>
</feature>
<sequence length="451" mass="51750">MNKIQDRANKQSKYSRPENIFLFLILLIGFLTIFITPPMTMGDEGYHLSRSYNLFSTKSPKSMSNLQVTAKEFKAIGIGTQSKVSPTFYKKLITEKVDLQDDGVKFSIYSKGNNSFGSFDFMHLPSAIGILIARLIYPSLGVMDYGGRIANLICFSLIFYFLIRKNKYAKWSMTLIFMIGGIQKIFSPSYDVVSFLVFSAFVVNLMDLVRIEKIRDVGLKKAIYTTFLICSFYFIKRNYIFAFFALIGLPMLYRPIIDKVRKLRSLGKVFLSIIILGIMSIVCLLLNKKIPIFTIIKKFIENYINVELMGNNAKQLWQVVPTTLPIFVNILFILILFIVMMGELKATWATGTVIIFSLTYLVNWFGIFAGFFIDSASLASSNLQGRYLSPFLFFFVPFVQNLGKKFNFTMSEKSVRRLSVWTIIIISVLYLVVTFYRSYVLKITPTWTNNV</sequence>
<reference evidence="2 3" key="1">
    <citation type="submission" date="2014-07" db="EMBL/GenBank/DDBJ databases">
        <title>Genome sequence of Lactococcus lactis subsp. lactis NCDO 2118, a GABA-producing strain.</title>
        <authorList>
            <person name="Oliveira L.C."/>
            <person name="Saraiva T.D.L."/>
            <person name="Soares S.C."/>
            <person name="Ramos R.T.J."/>
            <person name="Sa P.H.C.G."/>
            <person name="Carneiro A.R."/>
            <person name="Miranda F."/>
            <person name="Freire M."/>
            <person name="Renan W."/>
            <person name="Oliveira A.F.Jr."/>
            <person name="Santos A.R."/>
            <person name="Pinto A.C."/>
            <person name="Souza B.M."/>
            <person name="Castro C.P."/>
            <person name="Diniz C.A.A."/>
            <person name="Rocha C.S."/>
            <person name="Mariano D.C.B."/>
            <person name="Aguiar E.L."/>
            <person name="Folador E.L."/>
            <person name="Barbosa E.G.V."/>
            <person name="Aburjaile F.F."/>
            <person name="Goncalves L.A."/>
            <person name="Guimaraes L.C."/>
            <person name="Azevedo M.S.P."/>
            <person name="Agresti P.C.M."/>
            <person name="Faria R.F."/>
            <person name="Tiwari S."/>
            <person name="Almeida S.S."/>
            <person name="Hassan S.S."/>
            <person name="Pereira V.B."/>
            <person name="Abreu V.A.C."/>
            <person name="Pereira U.P."/>
            <person name="Dorella F.A."/>
            <person name="Carvalho A.F."/>
            <person name="Pereira F.L."/>
            <person name="Leal C.A.G."/>
            <person name="Figueiredo H.C.P."/>
            <person name="Silva A."/>
            <person name="Miyoshi A."/>
            <person name="Azevedo V."/>
        </authorList>
    </citation>
    <scope>NUCLEOTIDE SEQUENCE [LARGE SCALE GENOMIC DNA]</scope>
    <source>
        <strain evidence="2 3">NCDO 2118</strain>
    </source>
</reference>
<evidence type="ECO:0000313" key="2">
    <source>
        <dbReference type="EMBL" id="AII11698.1"/>
    </source>
</evidence>
<accession>A0ABC8A3B9</accession>
<keyword evidence="1" id="KW-0472">Membrane</keyword>
<dbReference type="EMBL" id="CP009054">
    <property type="protein sequence ID" value="AII11698.1"/>
    <property type="molecule type" value="Genomic_DNA"/>
</dbReference>
<evidence type="ECO:0000313" key="3">
    <source>
        <dbReference type="Proteomes" id="UP000028594"/>
    </source>
</evidence>
<dbReference type="Proteomes" id="UP000028594">
    <property type="component" value="Chromosome"/>
</dbReference>
<name>A0ABC8A3B9_LACLL</name>
<keyword evidence="1" id="KW-1133">Transmembrane helix</keyword>
<dbReference type="Pfam" id="PF09913">
    <property type="entry name" value="DUF2142"/>
    <property type="match status" value="1"/>
</dbReference>
<proteinExistence type="predicted"/>
<gene>
    <name evidence="2" type="ORF">NCDO2118_0198</name>
</gene>
<feature type="transmembrane region" description="Helical" evidence="1">
    <location>
        <begin position="353"/>
        <end position="373"/>
    </location>
</feature>
<feature type="transmembrane region" description="Helical" evidence="1">
    <location>
        <begin position="415"/>
        <end position="436"/>
    </location>
</feature>
<dbReference type="InterPro" id="IPR018674">
    <property type="entry name" value="DUF2142_membrane"/>
</dbReference>
<feature type="transmembrane region" description="Helical" evidence="1">
    <location>
        <begin position="385"/>
        <end position="403"/>
    </location>
</feature>
<feature type="transmembrane region" description="Helical" evidence="1">
    <location>
        <begin position="145"/>
        <end position="163"/>
    </location>
</feature>
<evidence type="ECO:0008006" key="4">
    <source>
        <dbReference type="Google" id="ProtNLM"/>
    </source>
</evidence>
<protein>
    <recommendedName>
        <fullName evidence="4">DUF2142 domain-containing protein</fullName>
    </recommendedName>
</protein>
<organism evidence="2 3">
    <name type="scientific">Lactococcus lactis subsp. lactis NCDO 2118</name>
    <dbReference type="NCBI Taxonomy" id="1117941"/>
    <lineage>
        <taxon>Bacteria</taxon>
        <taxon>Bacillati</taxon>
        <taxon>Bacillota</taxon>
        <taxon>Bacilli</taxon>
        <taxon>Lactobacillales</taxon>
        <taxon>Streptococcaceae</taxon>
        <taxon>Lactococcus</taxon>
    </lineage>
</organism>
<feature type="transmembrane region" description="Helical" evidence="1">
    <location>
        <begin position="192"/>
        <end position="211"/>
    </location>
</feature>